<dbReference type="PANTHER" id="PTHR33712:SF7">
    <property type="entry name" value="LIGHT-INDEPENDENT PROTOCHLOROPHYLLIDE REDUCTASE SUBUNIT B"/>
    <property type="match status" value="1"/>
</dbReference>
<evidence type="ECO:0000313" key="2">
    <source>
        <dbReference type="EMBL" id="MBC3796475.1"/>
    </source>
</evidence>
<evidence type="ECO:0000313" key="3">
    <source>
        <dbReference type="Proteomes" id="UP000653358"/>
    </source>
</evidence>
<organism evidence="2 3">
    <name type="scientific">Acetobacterium tundrae</name>
    <dbReference type="NCBI Taxonomy" id="132932"/>
    <lineage>
        <taxon>Bacteria</taxon>
        <taxon>Bacillati</taxon>
        <taxon>Bacillota</taxon>
        <taxon>Clostridia</taxon>
        <taxon>Eubacteriales</taxon>
        <taxon>Eubacteriaceae</taxon>
        <taxon>Acetobacterium</taxon>
    </lineage>
</organism>
<dbReference type="Gene3D" id="3.40.50.1980">
    <property type="entry name" value="Nitrogenase molybdenum iron protein domain"/>
    <property type="match status" value="3"/>
</dbReference>
<dbReference type="InterPro" id="IPR000510">
    <property type="entry name" value="Nase/OxRdtase_comp1"/>
</dbReference>
<gene>
    <name evidence="2" type="ORF">GH807_05340</name>
</gene>
<feature type="domain" description="Nitrogenase/oxidoreductase component 1" evidence="1">
    <location>
        <begin position="13"/>
        <end position="439"/>
    </location>
</feature>
<name>A0ABR6WJ01_9FIRM</name>
<sequence length="444" mass="49359">MSGLIEQQRFMCAIGGMQTVVAIPRAVPILHSGPGCGTMVSGFFERATGYSGGSTAPCTNFSESEVIFGGEEKLRELIKNTYKVLDTDLQVVLTGCTSAIVGDDVGSIVSEFADEGKPIVYVETAGFKATNYESHSTIVNAIIDQYVDQFSETAADKDSKLVNVFASIPYQDPFWKGNLEEYKRLIEGIGLKANILFGPYSGGVDEWKSIPTAGFNVLISPWYGTEIVKNLETKYNQPFFQFPYIPIGGNETTRFLEELTTFANDHGAALSMERAKHFIAREELSFYEEIDNLATFLLEFRYGLPSFVHILQDASYVLGISKFLLHEVGIIPHELFITDDTPEEYQELIKEISLKISDKKQIPIYFLADAGKAQEIIKNISHSGRGLIIGSGWDKELAKEKGYDFLSAALPSPYRMILTTGYAGYRGGLRLIEDIYNKVLDTYR</sequence>
<dbReference type="EMBL" id="WJBB01000005">
    <property type="protein sequence ID" value="MBC3796475.1"/>
    <property type="molecule type" value="Genomic_DNA"/>
</dbReference>
<protein>
    <submittedName>
        <fullName evidence="2">Hydrogenase</fullName>
    </submittedName>
</protein>
<reference evidence="2 3" key="1">
    <citation type="journal article" date="2020" name="mSystems">
        <title>Defining Genomic and Predicted Metabolic Features of the Acetobacterium Genus.</title>
        <authorList>
            <person name="Ross D.E."/>
            <person name="Marshall C.W."/>
            <person name="Gulliver D."/>
            <person name="May H.D."/>
            <person name="Norman R.S."/>
        </authorList>
    </citation>
    <scope>NUCLEOTIDE SEQUENCE [LARGE SCALE GENOMIC DNA]</scope>
    <source>
        <strain evidence="2 3">DSM 9173</strain>
    </source>
</reference>
<dbReference type="Proteomes" id="UP000653358">
    <property type="component" value="Unassembled WGS sequence"/>
</dbReference>
<dbReference type="PANTHER" id="PTHR33712">
    <property type="entry name" value="LIGHT-INDEPENDENT PROTOCHLOROPHYLLIDE REDUCTASE SUBUNIT B"/>
    <property type="match status" value="1"/>
</dbReference>
<dbReference type="InterPro" id="IPR050152">
    <property type="entry name" value="ChlB/BchB/BchZ"/>
</dbReference>
<proteinExistence type="predicted"/>
<comment type="caution">
    <text evidence="2">The sequence shown here is derived from an EMBL/GenBank/DDBJ whole genome shotgun (WGS) entry which is preliminary data.</text>
</comment>
<accession>A0ABR6WJ01</accession>
<dbReference type="RefSeq" id="WP_148602252.1">
    <property type="nucleotide sequence ID" value="NZ_RXYB01000002.1"/>
</dbReference>
<keyword evidence="3" id="KW-1185">Reference proteome</keyword>
<evidence type="ECO:0000259" key="1">
    <source>
        <dbReference type="Pfam" id="PF00148"/>
    </source>
</evidence>
<dbReference type="SUPFAM" id="SSF53807">
    <property type="entry name" value="Helical backbone' metal receptor"/>
    <property type="match status" value="1"/>
</dbReference>
<dbReference type="Pfam" id="PF00148">
    <property type="entry name" value="Oxidored_nitro"/>
    <property type="match status" value="1"/>
</dbReference>